<dbReference type="Proteomes" id="UP000285310">
    <property type="component" value="Unassembled WGS sequence"/>
</dbReference>
<dbReference type="OrthoDB" id="9781030at2"/>
<gene>
    <name evidence="7" type="ORF">SAJA_07345</name>
</gene>
<keyword evidence="4 6" id="KW-1133">Transmembrane helix</keyword>
<feature type="transmembrane region" description="Helical" evidence="6">
    <location>
        <begin position="207"/>
        <end position="226"/>
    </location>
</feature>
<dbReference type="PANTHER" id="PTHR30213:SF0">
    <property type="entry name" value="UPF0761 MEMBRANE PROTEIN YIHY"/>
    <property type="match status" value="1"/>
</dbReference>
<evidence type="ECO:0000313" key="8">
    <source>
        <dbReference type="Proteomes" id="UP000285310"/>
    </source>
</evidence>
<sequence length="344" mass="36323">MVHRKNAQALNHGTEIKANGRGRKARTPAHIPLIGWKDVLLRVFHAFSDNNLSIIAAGVSFYGLLAIFPGVAAFVSIYGLFQDPNEVVREIQGLSGMVPPDVISTITDQMTQIAARPTGSLGLAAVITLALALWSARKGTTALMVALNVVYAEKESRNFVVATLVSLALTFAIIAGLIGVALLAAGVPLVTAALGLPTWAVGVARGVGLGAGALLLMLGIAGMYRYGPSRTRPKWRWVIVGAAIVTVFWIIGSLGFSLYVAFSGSYSATYGSLGAVVVVLTWLYITVLIMLVGGEINAQMEFQTSEDTTVSGNKPIGERGAFVADNVAKRAEDIDFEAEPPDPQ</sequence>
<dbReference type="NCBIfam" id="TIGR00765">
    <property type="entry name" value="yihY_not_rbn"/>
    <property type="match status" value="1"/>
</dbReference>
<evidence type="ECO:0000256" key="6">
    <source>
        <dbReference type="SAM" id="Phobius"/>
    </source>
</evidence>
<dbReference type="AlphaFoldDB" id="A0A423PT34"/>
<comment type="caution">
    <text evidence="7">The sequence shown here is derived from an EMBL/GenBank/DDBJ whole genome shotgun (WGS) entry which is preliminary data.</text>
</comment>
<feature type="transmembrane region" description="Helical" evidence="6">
    <location>
        <begin position="268"/>
        <end position="292"/>
    </location>
</feature>
<evidence type="ECO:0000256" key="4">
    <source>
        <dbReference type="ARBA" id="ARBA00022989"/>
    </source>
</evidence>
<feature type="transmembrane region" description="Helical" evidence="6">
    <location>
        <begin position="52"/>
        <end position="81"/>
    </location>
</feature>
<dbReference type="InterPro" id="IPR017039">
    <property type="entry name" value="Virul_fac_BrkB"/>
</dbReference>
<evidence type="ECO:0000313" key="7">
    <source>
        <dbReference type="EMBL" id="ROO28765.1"/>
    </source>
</evidence>
<dbReference type="PANTHER" id="PTHR30213">
    <property type="entry name" value="INNER MEMBRANE PROTEIN YHJD"/>
    <property type="match status" value="1"/>
</dbReference>
<feature type="transmembrane region" description="Helical" evidence="6">
    <location>
        <begin position="119"/>
        <end position="137"/>
    </location>
</feature>
<feature type="transmembrane region" description="Helical" evidence="6">
    <location>
        <begin position="238"/>
        <end position="262"/>
    </location>
</feature>
<dbReference type="FunCoup" id="A0A423PT34">
    <property type="interactions" value="150"/>
</dbReference>
<evidence type="ECO:0000256" key="5">
    <source>
        <dbReference type="ARBA" id="ARBA00023136"/>
    </source>
</evidence>
<comment type="subcellular location">
    <subcellularLocation>
        <location evidence="1">Cell membrane</location>
        <topology evidence="1">Multi-pass membrane protein</topology>
    </subcellularLocation>
</comment>
<feature type="transmembrane region" description="Helical" evidence="6">
    <location>
        <begin position="158"/>
        <end position="187"/>
    </location>
</feature>
<evidence type="ECO:0000256" key="3">
    <source>
        <dbReference type="ARBA" id="ARBA00022692"/>
    </source>
</evidence>
<evidence type="ECO:0000256" key="2">
    <source>
        <dbReference type="ARBA" id="ARBA00022475"/>
    </source>
</evidence>
<reference evidence="7 8" key="1">
    <citation type="submission" date="2013-10" db="EMBL/GenBank/DDBJ databases">
        <title>Salinisphaera japonica YTM-1 Genome Sequencing.</title>
        <authorList>
            <person name="Lai Q."/>
            <person name="Li C."/>
            <person name="Shao Z."/>
        </authorList>
    </citation>
    <scope>NUCLEOTIDE SEQUENCE [LARGE SCALE GENOMIC DNA]</scope>
    <source>
        <strain evidence="7 8">YTM-1</strain>
    </source>
</reference>
<accession>A0A423PT34</accession>
<dbReference type="InParanoid" id="A0A423PT34"/>
<keyword evidence="3 6" id="KW-0812">Transmembrane</keyword>
<dbReference type="GO" id="GO:0005886">
    <property type="term" value="C:plasma membrane"/>
    <property type="evidence" value="ECO:0007669"/>
    <property type="project" value="UniProtKB-SubCell"/>
</dbReference>
<dbReference type="Pfam" id="PF03631">
    <property type="entry name" value="Virul_fac_BrkB"/>
    <property type="match status" value="1"/>
</dbReference>
<evidence type="ECO:0000256" key="1">
    <source>
        <dbReference type="ARBA" id="ARBA00004651"/>
    </source>
</evidence>
<keyword evidence="5 6" id="KW-0472">Membrane</keyword>
<protein>
    <submittedName>
        <fullName evidence="7">Ribonuclease</fullName>
    </submittedName>
</protein>
<name>A0A423PT34_9GAMM</name>
<keyword evidence="2" id="KW-1003">Cell membrane</keyword>
<keyword evidence="8" id="KW-1185">Reference proteome</keyword>
<proteinExistence type="predicted"/>
<dbReference type="PIRSF" id="PIRSF035875">
    <property type="entry name" value="RNase_BN"/>
    <property type="match status" value="1"/>
</dbReference>
<dbReference type="EMBL" id="AYKG01000019">
    <property type="protein sequence ID" value="ROO28765.1"/>
    <property type="molecule type" value="Genomic_DNA"/>
</dbReference>
<organism evidence="7 8">
    <name type="scientific">Salinisphaera japonica YTM-1</name>
    <dbReference type="NCBI Taxonomy" id="1209778"/>
    <lineage>
        <taxon>Bacteria</taxon>
        <taxon>Pseudomonadati</taxon>
        <taxon>Pseudomonadota</taxon>
        <taxon>Gammaproteobacteria</taxon>
        <taxon>Salinisphaerales</taxon>
        <taxon>Salinisphaeraceae</taxon>
        <taxon>Salinisphaera</taxon>
    </lineage>
</organism>